<feature type="region of interest" description="Disordered" evidence="1">
    <location>
        <begin position="66"/>
        <end position="167"/>
    </location>
</feature>
<keyword evidence="4" id="KW-1185">Reference proteome</keyword>
<reference evidence="3" key="2">
    <citation type="submission" date="2017-02" db="EMBL/GenBank/DDBJ databases">
        <title>Sunflower complete genome.</title>
        <authorList>
            <person name="Langlade N."/>
            <person name="Munos S."/>
        </authorList>
    </citation>
    <scope>NUCLEOTIDE SEQUENCE [LARGE SCALE GENOMIC DNA]</scope>
    <source>
        <tissue evidence="3">Leaves</tissue>
    </source>
</reference>
<evidence type="ECO:0000256" key="1">
    <source>
        <dbReference type="SAM" id="MobiDB-lite"/>
    </source>
</evidence>
<feature type="compositionally biased region" description="Acidic residues" evidence="1">
    <location>
        <begin position="153"/>
        <end position="162"/>
    </location>
</feature>
<feature type="compositionally biased region" description="Basic and acidic residues" evidence="1">
    <location>
        <begin position="74"/>
        <end position="86"/>
    </location>
</feature>
<proteinExistence type="predicted"/>
<sequence>MIDQWAPDSKDVPILKLGDQEVQLYQATFATFGGVIGSRPLKAGEQYWYDQIKGYFMYPVADVFTDPPTSTEGVLRDLGIDPEDKKKKPMRKKKVQALDPEVTSKGVGSSRATTSAADKGEKKHGAGGSKSSGSAGSCNPDAGTTPSSAAHEEGDEEEVEEEPAVKLIRKRSREAALGASVLSKPGGVPTIGKKATCALFTGFLLATKKTPEKKSVVFMEPSEPALKKPKITVKPFKTSVIGSEKDKQAAEGEKEKTAEKERRAEEEKRKAEDEKRKAERRKRKLRKKKGGRLKKRRRKLRMRREKWGLVNLLVMQRKSLGPCILRGSISLIMRKGQTQSLR</sequence>
<evidence type="ECO:0000313" key="2">
    <source>
        <dbReference type="EMBL" id="KAF5755716.1"/>
    </source>
</evidence>
<dbReference type="AlphaFoldDB" id="A0A251RRJ2"/>
<feature type="compositionally biased region" description="Basic residues" evidence="1">
    <location>
        <begin position="278"/>
        <end position="300"/>
    </location>
</feature>
<evidence type="ECO:0000313" key="4">
    <source>
        <dbReference type="Proteomes" id="UP000215914"/>
    </source>
</evidence>
<protein>
    <submittedName>
        <fullName evidence="3">Uncharacterized protein</fullName>
    </submittedName>
</protein>
<evidence type="ECO:0000313" key="3">
    <source>
        <dbReference type="EMBL" id="OTF86966.1"/>
    </source>
</evidence>
<reference evidence="2" key="3">
    <citation type="submission" date="2020-06" db="EMBL/GenBank/DDBJ databases">
        <title>Helianthus annuus Genome sequencing and assembly Release 2.</title>
        <authorList>
            <person name="Gouzy J."/>
            <person name="Langlade N."/>
            <person name="Munos S."/>
        </authorList>
    </citation>
    <scope>NUCLEOTIDE SEQUENCE</scope>
    <source>
        <tissue evidence="2">Leaves</tissue>
    </source>
</reference>
<dbReference type="Proteomes" id="UP000215914">
    <property type="component" value="Chromosome 17"/>
</dbReference>
<dbReference type="EMBL" id="CM007906">
    <property type="protein sequence ID" value="OTF86966.1"/>
    <property type="molecule type" value="Genomic_DNA"/>
</dbReference>
<dbReference type="EMBL" id="MNCJ02000332">
    <property type="protein sequence ID" value="KAF5755716.1"/>
    <property type="molecule type" value="Genomic_DNA"/>
</dbReference>
<dbReference type="Gramene" id="mRNA:HanXRQr2_Chr17g0805891">
    <property type="protein sequence ID" value="mRNA:HanXRQr2_Chr17g0805891"/>
    <property type="gene ID" value="HanXRQr2_Chr17g0805891"/>
</dbReference>
<gene>
    <name evidence="3" type="ORF">HannXRQ_Chr17g0556581</name>
    <name evidence="2" type="ORF">HanXRQr2_Chr17g0805891</name>
</gene>
<organism evidence="3 4">
    <name type="scientific">Helianthus annuus</name>
    <name type="common">Common sunflower</name>
    <dbReference type="NCBI Taxonomy" id="4232"/>
    <lineage>
        <taxon>Eukaryota</taxon>
        <taxon>Viridiplantae</taxon>
        <taxon>Streptophyta</taxon>
        <taxon>Embryophyta</taxon>
        <taxon>Tracheophyta</taxon>
        <taxon>Spermatophyta</taxon>
        <taxon>Magnoliopsida</taxon>
        <taxon>eudicotyledons</taxon>
        <taxon>Gunneridae</taxon>
        <taxon>Pentapetalae</taxon>
        <taxon>asterids</taxon>
        <taxon>campanulids</taxon>
        <taxon>Asterales</taxon>
        <taxon>Asteraceae</taxon>
        <taxon>Asteroideae</taxon>
        <taxon>Heliantheae alliance</taxon>
        <taxon>Heliantheae</taxon>
        <taxon>Helianthus</taxon>
    </lineage>
</organism>
<feature type="region of interest" description="Disordered" evidence="1">
    <location>
        <begin position="236"/>
        <end position="300"/>
    </location>
</feature>
<feature type="compositionally biased region" description="Polar residues" evidence="1">
    <location>
        <begin position="106"/>
        <end position="116"/>
    </location>
</feature>
<name>A0A251RRJ2_HELAN</name>
<feature type="compositionally biased region" description="Basic and acidic residues" evidence="1">
    <location>
        <begin position="243"/>
        <end position="277"/>
    </location>
</feature>
<accession>A0A251RRJ2</accession>
<reference evidence="2 4" key="1">
    <citation type="journal article" date="2017" name="Nature">
        <title>The sunflower genome provides insights into oil metabolism, flowering and Asterid evolution.</title>
        <authorList>
            <person name="Badouin H."/>
            <person name="Gouzy J."/>
            <person name="Grassa C.J."/>
            <person name="Murat F."/>
            <person name="Staton S.E."/>
            <person name="Cottret L."/>
            <person name="Lelandais-Briere C."/>
            <person name="Owens G.L."/>
            <person name="Carrere S."/>
            <person name="Mayjonade B."/>
            <person name="Legrand L."/>
            <person name="Gill N."/>
            <person name="Kane N.C."/>
            <person name="Bowers J.E."/>
            <person name="Hubner S."/>
            <person name="Bellec A."/>
            <person name="Berard A."/>
            <person name="Berges H."/>
            <person name="Blanchet N."/>
            <person name="Boniface M.C."/>
            <person name="Brunel D."/>
            <person name="Catrice O."/>
            <person name="Chaidir N."/>
            <person name="Claudel C."/>
            <person name="Donnadieu C."/>
            <person name="Faraut T."/>
            <person name="Fievet G."/>
            <person name="Helmstetter N."/>
            <person name="King M."/>
            <person name="Knapp S.J."/>
            <person name="Lai Z."/>
            <person name="Le Paslier M.C."/>
            <person name="Lippi Y."/>
            <person name="Lorenzon L."/>
            <person name="Mandel J.R."/>
            <person name="Marage G."/>
            <person name="Marchand G."/>
            <person name="Marquand E."/>
            <person name="Bret-Mestries E."/>
            <person name="Morien E."/>
            <person name="Nambeesan S."/>
            <person name="Nguyen T."/>
            <person name="Pegot-Espagnet P."/>
            <person name="Pouilly N."/>
            <person name="Raftis F."/>
            <person name="Sallet E."/>
            <person name="Schiex T."/>
            <person name="Thomas J."/>
            <person name="Vandecasteele C."/>
            <person name="Vares D."/>
            <person name="Vear F."/>
            <person name="Vautrin S."/>
            <person name="Crespi M."/>
            <person name="Mangin B."/>
            <person name="Burke J.M."/>
            <person name="Salse J."/>
            <person name="Munos S."/>
            <person name="Vincourt P."/>
            <person name="Rieseberg L.H."/>
            <person name="Langlade N.B."/>
        </authorList>
    </citation>
    <scope>NUCLEOTIDE SEQUENCE [LARGE SCALE GENOMIC DNA]</scope>
    <source>
        <strain evidence="4">cv. SF193</strain>
        <tissue evidence="2">Leaves</tissue>
    </source>
</reference>
<dbReference type="InParanoid" id="A0A251RRJ2"/>